<organism evidence="1 2">
    <name type="scientific">Neobacillus rhizophilus</name>
    <dbReference type="NCBI Taxonomy" id="2833579"/>
    <lineage>
        <taxon>Bacteria</taxon>
        <taxon>Bacillati</taxon>
        <taxon>Bacillota</taxon>
        <taxon>Bacilli</taxon>
        <taxon>Bacillales</taxon>
        <taxon>Bacillaceae</taxon>
        <taxon>Neobacillus</taxon>
    </lineage>
</organism>
<name>A0A942YXD8_9BACI</name>
<sequence>MTLVVSVEAAFFMSIEKVVKDAASWDPIKYEELVSWPIELSSELLESSVDPEMKREKLISLPEGDEAEHRSEELRLHEGTLRPIWVKLFFKILSQC</sequence>
<comment type="caution">
    <text evidence="1">The sequence shown here is derived from an EMBL/GenBank/DDBJ whole genome shotgun (WGS) entry which is preliminary data.</text>
</comment>
<dbReference type="RefSeq" id="WP_213120423.1">
    <property type="nucleotide sequence ID" value="NZ_JAGYPF010000005.1"/>
</dbReference>
<gene>
    <name evidence="1" type="ORF">KHA99_26225</name>
</gene>
<dbReference type="AlphaFoldDB" id="A0A942YXD8"/>
<dbReference type="EMBL" id="JAGYPF010000005">
    <property type="protein sequence ID" value="MBS4215924.1"/>
    <property type="molecule type" value="Genomic_DNA"/>
</dbReference>
<protein>
    <submittedName>
        <fullName evidence="1">Uncharacterized protein</fullName>
    </submittedName>
</protein>
<evidence type="ECO:0000313" key="2">
    <source>
        <dbReference type="Proteomes" id="UP000679749"/>
    </source>
</evidence>
<accession>A0A942YXD8</accession>
<reference evidence="1" key="1">
    <citation type="submission" date="2021-05" db="EMBL/GenBank/DDBJ databases">
        <title>Novel Bacillus species.</title>
        <authorList>
            <person name="Liu G."/>
        </authorList>
    </citation>
    <scope>NUCLEOTIDE SEQUENCE</scope>
    <source>
        <strain evidence="1">FJAT-49825</strain>
    </source>
</reference>
<evidence type="ECO:0000313" key="1">
    <source>
        <dbReference type="EMBL" id="MBS4215924.1"/>
    </source>
</evidence>
<dbReference type="Proteomes" id="UP000679749">
    <property type="component" value="Unassembled WGS sequence"/>
</dbReference>
<keyword evidence="2" id="KW-1185">Reference proteome</keyword>
<proteinExistence type="predicted"/>